<comment type="caution">
    <text evidence="1">The sequence shown here is derived from an EMBL/GenBank/DDBJ whole genome shotgun (WGS) entry which is preliminary data.</text>
</comment>
<reference evidence="1" key="1">
    <citation type="submission" date="2021-02" db="EMBL/GenBank/DDBJ databases">
        <authorList>
            <person name="Nowell W R."/>
        </authorList>
    </citation>
    <scope>NUCLEOTIDE SEQUENCE</scope>
</reference>
<gene>
    <name evidence="1" type="ORF">TOA249_LOCUS28335</name>
</gene>
<sequence length="80" mass="8800">NEEEPQYASSGSSEASLHIDQQLVLDDNLPEVNSWVSVKIPIASSRLTAASYKAYFGRSRPKVGPVDLWTLMLPLIRAGK</sequence>
<dbReference type="EMBL" id="CAJOBS010003908">
    <property type="protein sequence ID" value="CAF4869041.1"/>
    <property type="molecule type" value="Genomic_DNA"/>
</dbReference>
<name>A0A821T3V3_9BILA</name>
<dbReference type="AlphaFoldDB" id="A0A821T3V3"/>
<feature type="non-terminal residue" evidence="1">
    <location>
        <position position="1"/>
    </location>
</feature>
<protein>
    <submittedName>
        <fullName evidence="1">Uncharacterized protein</fullName>
    </submittedName>
</protein>
<proteinExistence type="predicted"/>
<accession>A0A821T3V3</accession>
<dbReference type="Proteomes" id="UP000663838">
    <property type="component" value="Unassembled WGS sequence"/>
</dbReference>
<organism evidence="1 2">
    <name type="scientific">Rotaria socialis</name>
    <dbReference type="NCBI Taxonomy" id="392032"/>
    <lineage>
        <taxon>Eukaryota</taxon>
        <taxon>Metazoa</taxon>
        <taxon>Spiralia</taxon>
        <taxon>Gnathifera</taxon>
        <taxon>Rotifera</taxon>
        <taxon>Eurotatoria</taxon>
        <taxon>Bdelloidea</taxon>
        <taxon>Philodinida</taxon>
        <taxon>Philodinidae</taxon>
        <taxon>Rotaria</taxon>
    </lineage>
</organism>
<evidence type="ECO:0000313" key="2">
    <source>
        <dbReference type="Proteomes" id="UP000663838"/>
    </source>
</evidence>
<evidence type="ECO:0000313" key="1">
    <source>
        <dbReference type="EMBL" id="CAF4869041.1"/>
    </source>
</evidence>